<feature type="transmembrane region" description="Helical" evidence="6">
    <location>
        <begin position="368"/>
        <end position="386"/>
    </location>
</feature>
<feature type="transmembrane region" description="Helical" evidence="6">
    <location>
        <begin position="180"/>
        <end position="198"/>
    </location>
</feature>
<reference evidence="7 8" key="1">
    <citation type="submission" date="2017-02" db="EMBL/GenBank/DDBJ databases">
        <authorList>
            <person name="Peterson S.W."/>
        </authorList>
    </citation>
    <scope>NUCLEOTIDE SEQUENCE [LARGE SCALE GENOMIC DNA]</scope>
    <source>
        <strain evidence="7 8">DSM 16080</strain>
    </source>
</reference>
<dbReference type="STRING" id="1121449.SAMN02745704_01999"/>
<dbReference type="EMBL" id="FUYC01000009">
    <property type="protein sequence ID" value="SKA86765.1"/>
    <property type="molecule type" value="Genomic_DNA"/>
</dbReference>
<evidence type="ECO:0000256" key="3">
    <source>
        <dbReference type="ARBA" id="ARBA00022692"/>
    </source>
</evidence>
<proteinExistence type="inferred from homology"/>
<name>A0A1T4XC71_9BACT</name>
<dbReference type="GO" id="GO:0015209">
    <property type="term" value="F:cytosine transmembrane transporter activity"/>
    <property type="evidence" value="ECO:0007669"/>
    <property type="project" value="InterPro"/>
</dbReference>
<dbReference type="Proteomes" id="UP000190027">
    <property type="component" value="Unassembled WGS sequence"/>
</dbReference>
<feature type="transmembrane region" description="Helical" evidence="6">
    <location>
        <begin position="121"/>
        <end position="137"/>
    </location>
</feature>
<dbReference type="PANTHER" id="PTHR30569:SF0">
    <property type="entry name" value="CYTOSINE PERMEASE"/>
    <property type="match status" value="1"/>
</dbReference>
<dbReference type="Pfam" id="PF02133">
    <property type="entry name" value="Transp_cyt_pur"/>
    <property type="match status" value="1"/>
</dbReference>
<dbReference type="AlphaFoldDB" id="A0A1T4XC71"/>
<feature type="transmembrane region" description="Helical" evidence="6">
    <location>
        <begin position="289"/>
        <end position="307"/>
    </location>
</feature>
<dbReference type="GO" id="GO:0005886">
    <property type="term" value="C:plasma membrane"/>
    <property type="evidence" value="ECO:0007669"/>
    <property type="project" value="TreeGrafter"/>
</dbReference>
<dbReference type="InterPro" id="IPR012732">
    <property type="entry name" value="Thia_CytX"/>
</dbReference>
<dbReference type="InterPro" id="IPR030191">
    <property type="entry name" value="CodB"/>
</dbReference>
<evidence type="ECO:0000313" key="7">
    <source>
        <dbReference type="EMBL" id="SKA86765.1"/>
    </source>
</evidence>
<sequence length="395" mass="42643">MSKHQLSFANLFFLWFGAAVSVAEILTGGLLADLGLEKALWANVLGHLAGTALLVLAGWIGFRERLPAIMSTRISFGRQGSYLISVINVFQLLGWTAWMVLLGGGALNGLTTALWGLDNQILLSAVVGAFIGLWVFLGIRGFKWLNMVAVSLLLVLTVVLSWVLLSRPEAIAGAGGDGPFHFGFEMAIIMPLSWFPLISDYTSMAKTRTASWLAPLLGYFLGSCWMYGIGILGALHSGSFDPASMMLAANLGMVALGIIGLSTITTTFLDVYSAAVSSLNIFPRLSRRWTSVVFAVIGTVLAMYVPITKYEWFLYALGSVFAPLVAILLADYYVLRTDKRKTSWDPAATISLALGVALYYQLKPFGLLVGPTLVTILGTFALHLVVRRCATALGR</sequence>
<evidence type="ECO:0000256" key="4">
    <source>
        <dbReference type="ARBA" id="ARBA00022989"/>
    </source>
</evidence>
<dbReference type="OrthoDB" id="5444231at2"/>
<dbReference type="NCBIfam" id="TIGR02358">
    <property type="entry name" value="thia_cytX"/>
    <property type="match status" value="1"/>
</dbReference>
<comment type="subcellular location">
    <subcellularLocation>
        <location evidence="1">Membrane</location>
        <topology evidence="1">Multi-pass membrane protein</topology>
    </subcellularLocation>
</comment>
<protein>
    <submittedName>
        <fullName evidence="7">Putative hydroxymethylpyrimidine transporter CytX</fullName>
    </submittedName>
</protein>
<dbReference type="PANTHER" id="PTHR30569">
    <property type="entry name" value="CYTOSINE TRANSPORTER CODB"/>
    <property type="match status" value="1"/>
</dbReference>
<keyword evidence="5 6" id="KW-0472">Membrane</keyword>
<evidence type="ECO:0000256" key="6">
    <source>
        <dbReference type="SAM" id="Phobius"/>
    </source>
</evidence>
<organism evidence="7 8">
    <name type="scientific">Paucidesulfovibrio gracilis DSM 16080</name>
    <dbReference type="NCBI Taxonomy" id="1121449"/>
    <lineage>
        <taxon>Bacteria</taxon>
        <taxon>Pseudomonadati</taxon>
        <taxon>Thermodesulfobacteriota</taxon>
        <taxon>Desulfovibrionia</taxon>
        <taxon>Desulfovibrionales</taxon>
        <taxon>Desulfovibrionaceae</taxon>
        <taxon>Paucidesulfovibrio</taxon>
    </lineage>
</organism>
<dbReference type="RefSeq" id="WP_078717554.1">
    <property type="nucleotide sequence ID" value="NZ_FUYC01000009.1"/>
</dbReference>
<evidence type="ECO:0000256" key="1">
    <source>
        <dbReference type="ARBA" id="ARBA00004141"/>
    </source>
</evidence>
<keyword evidence="8" id="KW-1185">Reference proteome</keyword>
<evidence type="ECO:0000256" key="5">
    <source>
        <dbReference type="ARBA" id="ARBA00023136"/>
    </source>
</evidence>
<keyword evidence="4 6" id="KW-1133">Transmembrane helix</keyword>
<feature type="transmembrane region" description="Helical" evidence="6">
    <location>
        <begin position="313"/>
        <end position="334"/>
    </location>
</feature>
<accession>A0A1T4XC71</accession>
<dbReference type="Gene3D" id="1.10.4160.10">
    <property type="entry name" value="Hydantoin permease"/>
    <property type="match status" value="1"/>
</dbReference>
<dbReference type="InterPro" id="IPR001248">
    <property type="entry name" value="Pur-cyt_permease"/>
</dbReference>
<feature type="transmembrane region" description="Helical" evidence="6">
    <location>
        <begin position="82"/>
        <end position="101"/>
    </location>
</feature>
<feature type="transmembrane region" description="Helical" evidence="6">
    <location>
        <begin position="346"/>
        <end position="362"/>
    </location>
</feature>
<feature type="transmembrane region" description="Helical" evidence="6">
    <location>
        <begin position="144"/>
        <end position="165"/>
    </location>
</feature>
<feature type="transmembrane region" description="Helical" evidence="6">
    <location>
        <begin position="210"/>
        <end position="235"/>
    </location>
</feature>
<evidence type="ECO:0000313" key="8">
    <source>
        <dbReference type="Proteomes" id="UP000190027"/>
    </source>
</evidence>
<evidence type="ECO:0000256" key="2">
    <source>
        <dbReference type="ARBA" id="ARBA00008974"/>
    </source>
</evidence>
<feature type="transmembrane region" description="Helical" evidence="6">
    <location>
        <begin position="39"/>
        <end position="62"/>
    </location>
</feature>
<comment type="similarity">
    <text evidence="2">Belongs to the purine-cytosine permease (2.A.39) family.</text>
</comment>
<feature type="transmembrane region" description="Helical" evidence="6">
    <location>
        <begin position="247"/>
        <end position="269"/>
    </location>
</feature>
<keyword evidence="3 6" id="KW-0812">Transmembrane</keyword>
<gene>
    <name evidence="7" type="ORF">SAMN02745704_01999</name>
</gene>